<evidence type="ECO:0000313" key="3">
    <source>
        <dbReference type="Proteomes" id="UP000837857"/>
    </source>
</evidence>
<protein>
    <submittedName>
        <fullName evidence="2">Uncharacterized protein</fullName>
    </submittedName>
</protein>
<feature type="compositionally biased region" description="Polar residues" evidence="1">
    <location>
        <begin position="48"/>
        <end position="59"/>
    </location>
</feature>
<sequence length="87" mass="9377">MHVVYPLGPGRAGGKCGGQGSRPGPERSVCRRLPPQLHANVSAPVQFPATTRQPDLQSVRTRRLYQGSRQGLSSGVVDNLRDQMGRA</sequence>
<reference evidence="2" key="1">
    <citation type="submission" date="2022-03" db="EMBL/GenBank/DDBJ databases">
        <authorList>
            <person name="Martin H S."/>
        </authorList>
    </citation>
    <scope>NUCLEOTIDE SEQUENCE</scope>
</reference>
<evidence type="ECO:0000256" key="1">
    <source>
        <dbReference type="SAM" id="MobiDB-lite"/>
    </source>
</evidence>
<feature type="compositionally biased region" description="Gly residues" evidence="1">
    <location>
        <begin position="10"/>
        <end position="21"/>
    </location>
</feature>
<organism evidence="2 3">
    <name type="scientific">Iphiclides podalirius</name>
    <name type="common">scarce swallowtail</name>
    <dbReference type="NCBI Taxonomy" id="110791"/>
    <lineage>
        <taxon>Eukaryota</taxon>
        <taxon>Metazoa</taxon>
        <taxon>Ecdysozoa</taxon>
        <taxon>Arthropoda</taxon>
        <taxon>Hexapoda</taxon>
        <taxon>Insecta</taxon>
        <taxon>Pterygota</taxon>
        <taxon>Neoptera</taxon>
        <taxon>Endopterygota</taxon>
        <taxon>Lepidoptera</taxon>
        <taxon>Glossata</taxon>
        <taxon>Ditrysia</taxon>
        <taxon>Papilionoidea</taxon>
        <taxon>Papilionidae</taxon>
        <taxon>Papilioninae</taxon>
        <taxon>Iphiclides</taxon>
    </lineage>
</organism>
<proteinExistence type="predicted"/>
<feature type="region of interest" description="Disordered" evidence="1">
    <location>
        <begin position="1"/>
        <end position="30"/>
    </location>
</feature>
<name>A0ABN8IZA4_9NEOP</name>
<feature type="non-terminal residue" evidence="2">
    <location>
        <position position="1"/>
    </location>
</feature>
<dbReference type="EMBL" id="OW152817">
    <property type="protein sequence ID" value="CAH2069015.1"/>
    <property type="molecule type" value="Genomic_DNA"/>
</dbReference>
<accession>A0ABN8IZA4</accession>
<gene>
    <name evidence="2" type="ORF">IPOD504_LOCUS14691</name>
</gene>
<feature type="region of interest" description="Disordered" evidence="1">
    <location>
        <begin position="64"/>
        <end position="87"/>
    </location>
</feature>
<dbReference type="Proteomes" id="UP000837857">
    <property type="component" value="Chromosome 5"/>
</dbReference>
<evidence type="ECO:0000313" key="2">
    <source>
        <dbReference type="EMBL" id="CAH2069015.1"/>
    </source>
</evidence>
<feature type="region of interest" description="Disordered" evidence="1">
    <location>
        <begin position="40"/>
        <end position="59"/>
    </location>
</feature>
<keyword evidence="3" id="KW-1185">Reference proteome</keyword>